<dbReference type="Gene3D" id="1.10.530.10">
    <property type="match status" value="1"/>
</dbReference>
<protein>
    <submittedName>
        <fullName evidence="1">Uncharacterized protein</fullName>
    </submittedName>
</protein>
<name>A0A853JGU1_9GAMM</name>
<sequence>MLQQIFTTAPVDRLRSIVEEVNQNIEDYKLDSPLRLSHFFSQVREEVGNSASFTESLNYSPSGLIATFSYFARNSQEAQTYGRANGRSADEEAIANRAYGNRNGNGDIASGDGWRYRGRGLKMTTGRGNYQDLQDNYHLVWPGTAPDFVGNPDLLRKV</sequence>
<organism evidence="1 2">
    <name type="scientific">Luteimonas salinisoli</name>
    <dbReference type="NCBI Taxonomy" id="2752307"/>
    <lineage>
        <taxon>Bacteria</taxon>
        <taxon>Pseudomonadati</taxon>
        <taxon>Pseudomonadota</taxon>
        <taxon>Gammaproteobacteria</taxon>
        <taxon>Lysobacterales</taxon>
        <taxon>Lysobacteraceae</taxon>
        <taxon>Luteimonas</taxon>
    </lineage>
</organism>
<dbReference type="EMBL" id="JACCKA010000083">
    <property type="protein sequence ID" value="NZA27680.1"/>
    <property type="molecule type" value="Genomic_DNA"/>
</dbReference>
<keyword evidence="2" id="KW-1185">Reference proteome</keyword>
<dbReference type="RefSeq" id="WP_180679451.1">
    <property type="nucleotide sequence ID" value="NZ_JACCKA010000083.1"/>
</dbReference>
<dbReference type="AlphaFoldDB" id="A0A853JGU1"/>
<proteinExistence type="predicted"/>
<dbReference type="Proteomes" id="UP000578091">
    <property type="component" value="Unassembled WGS sequence"/>
</dbReference>
<dbReference type="InterPro" id="IPR023346">
    <property type="entry name" value="Lysozyme-like_dom_sf"/>
</dbReference>
<dbReference type="SUPFAM" id="SSF53955">
    <property type="entry name" value="Lysozyme-like"/>
    <property type="match status" value="1"/>
</dbReference>
<gene>
    <name evidence="1" type="ORF">H0E84_14965</name>
</gene>
<accession>A0A853JGU1</accession>
<reference evidence="1 2" key="1">
    <citation type="submission" date="2020-07" db="EMBL/GenBank/DDBJ databases">
        <title>Luteimonas sp. SJ-92.</title>
        <authorList>
            <person name="Huang X.-X."/>
            <person name="Xu L."/>
            <person name="Sun J.-Q."/>
        </authorList>
    </citation>
    <scope>NUCLEOTIDE SEQUENCE [LARGE SCALE GENOMIC DNA]</scope>
    <source>
        <strain evidence="1 2">SJ-92</strain>
    </source>
</reference>
<evidence type="ECO:0000313" key="2">
    <source>
        <dbReference type="Proteomes" id="UP000578091"/>
    </source>
</evidence>
<comment type="caution">
    <text evidence="1">The sequence shown here is derived from an EMBL/GenBank/DDBJ whole genome shotgun (WGS) entry which is preliminary data.</text>
</comment>
<evidence type="ECO:0000313" key="1">
    <source>
        <dbReference type="EMBL" id="NZA27680.1"/>
    </source>
</evidence>